<reference evidence="2 3" key="1">
    <citation type="submission" date="2019-08" db="EMBL/GenBank/DDBJ databases">
        <title>Genome sequence of Psychrobacter frigidicola ACAM304 (type strain).</title>
        <authorList>
            <person name="Bowman J.P."/>
        </authorList>
    </citation>
    <scope>NUCLEOTIDE SEQUENCE [LARGE SCALE GENOMIC DNA]</scope>
    <source>
        <strain evidence="2 3">ACAM 304</strain>
    </source>
</reference>
<evidence type="ECO:0000313" key="3">
    <source>
        <dbReference type="Proteomes" id="UP000321903"/>
    </source>
</evidence>
<accession>A0A5C7A376</accession>
<gene>
    <name evidence="2" type="ORF">ES754_03730</name>
</gene>
<evidence type="ECO:0000313" key="2">
    <source>
        <dbReference type="EMBL" id="TXD98067.1"/>
    </source>
</evidence>
<proteinExistence type="predicted"/>
<organism evidence="2 3">
    <name type="scientific">Psychrobacter frigidicola</name>
    <dbReference type="NCBI Taxonomy" id="45611"/>
    <lineage>
        <taxon>Bacteria</taxon>
        <taxon>Pseudomonadati</taxon>
        <taxon>Pseudomonadota</taxon>
        <taxon>Gammaproteobacteria</taxon>
        <taxon>Moraxellales</taxon>
        <taxon>Moraxellaceae</taxon>
        <taxon>Psychrobacter</taxon>
    </lineage>
</organism>
<feature type="compositionally biased region" description="Polar residues" evidence="1">
    <location>
        <begin position="263"/>
        <end position="281"/>
    </location>
</feature>
<dbReference type="Proteomes" id="UP000321903">
    <property type="component" value="Unassembled WGS sequence"/>
</dbReference>
<keyword evidence="3" id="KW-1185">Reference proteome</keyword>
<dbReference type="RefSeq" id="WP_147222167.1">
    <property type="nucleotide sequence ID" value="NZ_CAJGYY010000001.1"/>
</dbReference>
<dbReference type="EMBL" id="VORZ01000001">
    <property type="protein sequence ID" value="TXD98067.1"/>
    <property type="molecule type" value="Genomic_DNA"/>
</dbReference>
<feature type="compositionally biased region" description="Polar residues" evidence="1">
    <location>
        <begin position="231"/>
        <end position="240"/>
    </location>
</feature>
<protein>
    <recommendedName>
        <fullName evidence="4">Lipoprotein</fullName>
    </recommendedName>
</protein>
<feature type="region of interest" description="Disordered" evidence="1">
    <location>
        <begin position="218"/>
        <end position="313"/>
    </location>
</feature>
<evidence type="ECO:0000256" key="1">
    <source>
        <dbReference type="SAM" id="MobiDB-lite"/>
    </source>
</evidence>
<dbReference type="AlphaFoldDB" id="A0A5C7A376"/>
<comment type="caution">
    <text evidence="2">The sequence shown here is derived from an EMBL/GenBank/DDBJ whole genome shotgun (WGS) entry which is preliminary data.</text>
</comment>
<dbReference type="OrthoDB" id="6656159at2"/>
<evidence type="ECO:0008006" key="4">
    <source>
        <dbReference type="Google" id="ProtNLM"/>
    </source>
</evidence>
<name>A0A5C7A376_9GAMM</name>
<sequence>MSAVNSKGMKWQQVAGIGMICGLAVAGCSRSDKTETTDAAEQPAIDNSTVAPAVNCDNPLVQDRLKIALKNLVNQQGQRLAVSYANEAEVSFNGGEISSKVNGIVIDIQNAAVLQEANANGMTTCQASVSMTLPSEDLYEASQMDAANNQSSLQTRLAQDNIRINNNMLIDDAFTYVAGAQGGQVRVRIAGQPALITIVADIMAGSVLKSAIDSQRVQAPLEEQPRRREPVQSSSQNQQPIRKPKPVTPSAPVKPAQPVKPTQAPTINQSNNNPTAVTPTPENKAPVTPKAPASVPKDDSIDMVIIEDGSATY</sequence>
<dbReference type="PROSITE" id="PS51257">
    <property type="entry name" value="PROKAR_LIPOPROTEIN"/>
    <property type="match status" value="1"/>
</dbReference>